<sequence>MSTRPEATTPRGLFFALLALLVWLPIPLGSNRPWAWSLMETAVFLLCALWLAGVARGRWQPTPALREARWVLTLLGVWLGWGLLQAMPLPAPLVELLSPAAAALRAAAGLPADGWQPLSLDVHATLAAWLKGLAYAGVLVLVLALVESRRRLRTLATTLILAAVFQGMLASMQVLSGWEFLFIENKGVAHGTFVNRNHLAGFLEMSLALGIGLLIASMAGGGSRRNWRQRLREWARLLLGPKARLRIYLAVMVITLVLTHSRMGNSAFFASMLVTGLLALLLFRNSPRPVVVLIVSLVVIDTFIVGAWFGIEKVKQRLEETRLSSETRDEVDIYAWDLWGDYRLTGSGAGTFAAVFPRYRQPDVGTAFYDHAHNDYLEILTESGIVGALPLGGGVLLSLGAALLAMRRRHDPLLRGMAFSAVMGLMALLIHSSVDFNLQIPANAALFMVLMGLPWLALTLGRRRSGTGNRQDLQD</sequence>
<feature type="transmembrane region" description="Helical" evidence="5">
    <location>
        <begin position="158"/>
        <end position="178"/>
    </location>
</feature>
<feature type="transmembrane region" description="Helical" evidence="5">
    <location>
        <begin position="440"/>
        <end position="460"/>
    </location>
</feature>
<feature type="transmembrane region" description="Helical" evidence="5">
    <location>
        <begin position="385"/>
        <end position="406"/>
    </location>
</feature>
<dbReference type="SUPFAM" id="SSF103473">
    <property type="entry name" value="MFS general substrate transporter"/>
    <property type="match status" value="1"/>
</dbReference>
<dbReference type="InterPro" id="IPR036259">
    <property type="entry name" value="MFS_trans_sf"/>
</dbReference>
<dbReference type="PANTHER" id="PTHR37422">
    <property type="entry name" value="TEICHURONIC ACID BIOSYNTHESIS PROTEIN TUAE"/>
    <property type="match status" value="1"/>
</dbReference>
<comment type="subcellular location">
    <subcellularLocation>
        <location evidence="1">Membrane</location>
        <topology evidence="1">Multi-pass membrane protein</topology>
    </subcellularLocation>
</comment>
<dbReference type="InterPro" id="IPR007016">
    <property type="entry name" value="O-antigen_ligase-rel_domated"/>
</dbReference>
<feature type="transmembrane region" description="Helical" evidence="5">
    <location>
        <begin position="67"/>
        <end position="87"/>
    </location>
</feature>
<dbReference type="EMBL" id="QPJY01000002">
    <property type="protein sequence ID" value="RCX32282.1"/>
    <property type="molecule type" value="Genomic_DNA"/>
</dbReference>
<name>A0A369CDZ9_9GAMM</name>
<evidence type="ECO:0000256" key="1">
    <source>
        <dbReference type="ARBA" id="ARBA00004141"/>
    </source>
</evidence>
<dbReference type="Proteomes" id="UP000252707">
    <property type="component" value="Unassembled WGS sequence"/>
</dbReference>
<feature type="transmembrane region" description="Helical" evidence="5">
    <location>
        <begin position="34"/>
        <end position="55"/>
    </location>
</feature>
<feature type="transmembrane region" description="Helical" evidence="5">
    <location>
        <begin position="198"/>
        <end position="222"/>
    </location>
</feature>
<protein>
    <submittedName>
        <fullName evidence="7">O-antigen ligase</fullName>
    </submittedName>
</protein>
<proteinExistence type="predicted"/>
<gene>
    <name evidence="7" type="ORF">DFQ59_102644</name>
</gene>
<dbReference type="GO" id="GO:0016020">
    <property type="term" value="C:membrane"/>
    <property type="evidence" value="ECO:0007669"/>
    <property type="project" value="UniProtKB-SubCell"/>
</dbReference>
<feature type="transmembrane region" description="Helical" evidence="5">
    <location>
        <begin position="12"/>
        <end position="28"/>
    </location>
</feature>
<feature type="transmembrane region" description="Helical" evidence="5">
    <location>
        <begin position="243"/>
        <end position="260"/>
    </location>
</feature>
<dbReference type="Pfam" id="PF04932">
    <property type="entry name" value="Wzy_C"/>
    <property type="match status" value="1"/>
</dbReference>
<dbReference type="OrthoDB" id="9783389at2"/>
<dbReference type="RefSeq" id="WP_147275197.1">
    <property type="nucleotide sequence ID" value="NZ_QPJY01000002.1"/>
</dbReference>
<reference evidence="7 8" key="1">
    <citation type="submission" date="2018-07" db="EMBL/GenBank/DDBJ databases">
        <title>Genomic Encyclopedia of Type Strains, Phase IV (KMG-IV): sequencing the most valuable type-strain genomes for metagenomic binning, comparative biology and taxonomic classification.</title>
        <authorList>
            <person name="Goeker M."/>
        </authorList>
    </citation>
    <scope>NUCLEOTIDE SEQUENCE [LARGE SCALE GENOMIC DNA]</scope>
    <source>
        <strain evidence="7 8">DSM 26407</strain>
    </source>
</reference>
<evidence type="ECO:0000256" key="4">
    <source>
        <dbReference type="ARBA" id="ARBA00023136"/>
    </source>
</evidence>
<feature type="transmembrane region" description="Helical" evidence="5">
    <location>
        <begin position="126"/>
        <end position="146"/>
    </location>
</feature>
<dbReference type="PANTHER" id="PTHR37422:SF13">
    <property type="entry name" value="LIPOPOLYSACCHARIDE BIOSYNTHESIS PROTEIN PA4999-RELATED"/>
    <property type="match status" value="1"/>
</dbReference>
<dbReference type="GO" id="GO:0016874">
    <property type="term" value="F:ligase activity"/>
    <property type="evidence" value="ECO:0007669"/>
    <property type="project" value="UniProtKB-KW"/>
</dbReference>
<organism evidence="7 8">
    <name type="scientific">Thioalbus denitrificans</name>
    <dbReference type="NCBI Taxonomy" id="547122"/>
    <lineage>
        <taxon>Bacteria</taxon>
        <taxon>Pseudomonadati</taxon>
        <taxon>Pseudomonadota</taxon>
        <taxon>Gammaproteobacteria</taxon>
        <taxon>Chromatiales</taxon>
        <taxon>Ectothiorhodospiraceae</taxon>
        <taxon>Thioalbus</taxon>
    </lineage>
</organism>
<keyword evidence="2 5" id="KW-0812">Transmembrane</keyword>
<feature type="domain" description="O-antigen ligase-related" evidence="6">
    <location>
        <begin position="248"/>
        <end position="389"/>
    </location>
</feature>
<dbReference type="InterPro" id="IPR051533">
    <property type="entry name" value="WaaL-like"/>
</dbReference>
<keyword evidence="8" id="KW-1185">Reference proteome</keyword>
<dbReference type="AlphaFoldDB" id="A0A369CDZ9"/>
<evidence type="ECO:0000256" key="2">
    <source>
        <dbReference type="ARBA" id="ARBA00022692"/>
    </source>
</evidence>
<feature type="transmembrane region" description="Helical" evidence="5">
    <location>
        <begin position="413"/>
        <end position="434"/>
    </location>
</feature>
<keyword evidence="7" id="KW-0436">Ligase</keyword>
<accession>A0A369CDZ9</accession>
<evidence type="ECO:0000256" key="3">
    <source>
        <dbReference type="ARBA" id="ARBA00022989"/>
    </source>
</evidence>
<evidence type="ECO:0000256" key="5">
    <source>
        <dbReference type="SAM" id="Phobius"/>
    </source>
</evidence>
<evidence type="ECO:0000259" key="6">
    <source>
        <dbReference type="Pfam" id="PF04932"/>
    </source>
</evidence>
<keyword evidence="4 5" id="KW-0472">Membrane</keyword>
<comment type="caution">
    <text evidence="7">The sequence shown here is derived from an EMBL/GenBank/DDBJ whole genome shotgun (WGS) entry which is preliminary data.</text>
</comment>
<feature type="transmembrane region" description="Helical" evidence="5">
    <location>
        <begin position="290"/>
        <end position="311"/>
    </location>
</feature>
<evidence type="ECO:0000313" key="8">
    <source>
        <dbReference type="Proteomes" id="UP000252707"/>
    </source>
</evidence>
<keyword evidence="3 5" id="KW-1133">Transmembrane helix</keyword>
<feature type="transmembrane region" description="Helical" evidence="5">
    <location>
        <begin position="266"/>
        <end position="283"/>
    </location>
</feature>
<evidence type="ECO:0000313" key="7">
    <source>
        <dbReference type="EMBL" id="RCX32282.1"/>
    </source>
</evidence>